<evidence type="ECO:0000313" key="2">
    <source>
        <dbReference type="Proteomes" id="UP001059596"/>
    </source>
</evidence>
<dbReference type="AlphaFoldDB" id="A0A9P9YYC0"/>
<proteinExistence type="predicted"/>
<dbReference type="EMBL" id="JAMKOV010000001">
    <property type="protein sequence ID" value="KAI8045378.1"/>
    <property type="molecule type" value="Genomic_DNA"/>
</dbReference>
<comment type="caution">
    <text evidence="1">The sequence shown here is derived from an EMBL/GenBank/DDBJ whole genome shotgun (WGS) entry which is preliminary data.</text>
</comment>
<protein>
    <submittedName>
        <fullName evidence="1">Uncharacterized protein</fullName>
    </submittedName>
</protein>
<dbReference type="Proteomes" id="UP001059596">
    <property type="component" value="Chromosome 3R"/>
</dbReference>
<name>A0A9P9YYC0_9MUSC</name>
<gene>
    <name evidence="1" type="ORF">M5D96_001558</name>
</gene>
<feature type="non-terminal residue" evidence="1">
    <location>
        <position position="1"/>
    </location>
</feature>
<organism evidence="1 2">
    <name type="scientific">Drosophila gunungcola</name>
    <name type="common">fruit fly</name>
    <dbReference type="NCBI Taxonomy" id="103775"/>
    <lineage>
        <taxon>Eukaryota</taxon>
        <taxon>Metazoa</taxon>
        <taxon>Ecdysozoa</taxon>
        <taxon>Arthropoda</taxon>
        <taxon>Hexapoda</taxon>
        <taxon>Insecta</taxon>
        <taxon>Pterygota</taxon>
        <taxon>Neoptera</taxon>
        <taxon>Endopterygota</taxon>
        <taxon>Diptera</taxon>
        <taxon>Brachycera</taxon>
        <taxon>Muscomorpha</taxon>
        <taxon>Ephydroidea</taxon>
        <taxon>Drosophilidae</taxon>
        <taxon>Drosophila</taxon>
        <taxon>Sophophora</taxon>
    </lineage>
</organism>
<reference evidence="1" key="1">
    <citation type="journal article" date="2023" name="Genome Biol. Evol.">
        <title>Long-read-based Genome Assembly of Drosophila gunungcola Reveals Fewer Chemosensory Genes in Flower-breeding Species.</title>
        <authorList>
            <person name="Negi A."/>
            <person name="Liao B.Y."/>
            <person name="Yeh S.D."/>
        </authorList>
    </citation>
    <scope>NUCLEOTIDE SEQUENCE</scope>
    <source>
        <strain evidence="1">Sukarami</strain>
    </source>
</reference>
<sequence length="41" mass="4648">KPPAGKWISSGTPVPSTDHMHRINLFSFTFAETRLVQVYCK</sequence>
<keyword evidence="2" id="KW-1185">Reference proteome</keyword>
<evidence type="ECO:0000313" key="1">
    <source>
        <dbReference type="EMBL" id="KAI8045378.1"/>
    </source>
</evidence>
<accession>A0A9P9YYC0</accession>